<comment type="subcellular location">
    <subcellularLocation>
        <location evidence="1">Membrane</location>
        <topology evidence="1">Single-pass type I membrane protein</topology>
    </subcellularLocation>
</comment>
<gene>
    <name evidence="11" type="ORF">CUNI_LOCUS14897</name>
</gene>
<proteinExistence type="inferred from homology"/>
<accession>A0A8S3ZJ29</accession>
<evidence type="ECO:0000259" key="10">
    <source>
        <dbReference type="PROSITE" id="PS50835"/>
    </source>
</evidence>
<dbReference type="Gene3D" id="2.60.40.10">
    <property type="entry name" value="Immunoglobulins"/>
    <property type="match status" value="2"/>
</dbReference>
<dbReference type="OrthoDB" id="6155311at2759"/>
<evidence type="ECO:0000256" key="4">
    <source>
        <dbReference type="ARBA" id="ARBA00023136"/>
    </source>
</evidence>
<evidence type="ECO:0000256" key="1">
    <source>
        <dbReference type="ARBA" id="ARBA00004479"/>
    </source>
</evidence>
<dbReference type="SMART" id="SM00408">
    <property type="entry name" value="IGc2"/>
    <property type="match status" value="1"/>
</dbReference>
<dbReference type="InterPro" id="IPR013783">
    <property type="entry name" value="Ig-like_fold"/>
</dbReference>
<dbReference type="InterPro" id="IPR007110">
    <property type="entry name" value="Ig-like_dom"/>
</dbReference>
<evidence type="ECO:0000256" key="3">
    <source>
        <dbReference type="ARBA" id="ARBA00022473"/>
    </source>
</evidence>
<keyword evidence="8" id="KW-0393">Immunoglobulin domain</keyword>
<dbReference type="Proteomes" id="UP000678393">
    <property type="component" value="Unassembled WGS sequence"/>
</dbReference>
<comment type="similarity">
    <text evidence="2">Belongs to the unc-5 family.</text>
</comment>
<dbReference type="GO" id="GO:0005886">
    <property type="term" value="C:plasma membrane"/>
    <property type="evidence" value="ECO:0007669"/>
    <property type="project" value="TreeGrafter"/>
</dbReference>
<dbReference type="InterPro" id="IPR057755">
    <property type="entry name" value="UNC5A-D-like_N"/>
</dbReference>
<evidence type="ECO:0000256" key="6">
    <source>
        <dbReference type="ARBA" id="ARBA00023170"/>
    </source>
</evidence>
<dbReference type="EMBL" id="CAJHNH020003458">
    <property type="protein sequence ID" value="CAG5129339.1"/>
    <property type="molecule type" value="Genomic_DNA"/>
</dbReference>
<dbReference type="Pfam" id="PF25609">
    <property type="entry name" value="Unc5_NetrinR_N"/>
    <property type="match status" value="1"/>
</dbReference>
<evidence type="ECO:0000313" key="11">
    <source>
        <dbReference type="EMBL" id="CAG5129339.1"/>
    </source>
</evidence>
<feature type="domain" description="Ig-like" evidence="10">
    <location>
        <begin position="104"/>
        <end position="188"/>
    </location>
</feature>
<dbReference type="InterPro" id="IPR003598">
    <property type="entry name" value="Ig_sub2"/>
</dbReference>
<dbReference type="GO" id="GO:0070593">
    <property type="term" value="P:dendrite self-avoidance"/>
    <property type="evidence" value="ECO:0007669"/>
    <property type="project" value="TreeGrafter"/>
</dbReference>
<dbReference type="PROSITE" id="PS50835">
    <property type="entry name" value="IG_LIKE"/>
    <property type="match status" value="1"/>
</dbReference>
<dbReference type="SMART" id="SM00409">
    <property type="entry name" value="IG"/>
    <property type="match status" value="1"/>
</dbReference>
<keyword evidence="3" id="KW-0217">Developmental protein</keyword>
<feature type="region of interest" description="Disordered" evidence="9">
    <location>
        <begin position="189"/>
        <end position="235"/>
    </location>
</feature>
<dbReference type="GO" id="GO:0007156">
    <property type="term" value="P:homophilic cell adhesion via plasma membrane adhesion molecules"/>
    <property type="evidence" value="ECO:0007669"/>
    <property type="project" value="TreeGrafter"/>
</dbReference>
<dbReference type="GO" id="GO:0030424">
    <property type="term" value="C:axon"/>
    <property type="evidence" value="ECO:0007669"/>
    <property type="project" value="TreeGrafter"/>
</dbReference>
<sequence length="519" mass="58009">MDKPVTITCEAYDVESITFTCGMQSVEDLNVFVRVEQQVRSNGQSESVKVFEASVNVSKEKVENYEAGEEYSCQCFAHYRVSATGEYKVLNSTKAAVKIAYLNEEFEKEPEGHIVTEGGFLTIFCKPPQGNPEPKVSWLKDGENFDAVNIVQNNLLVFTETELEHTGEYICVAENVAGKRQSSPIMIEVKGGKGGGGDSDDGDNEFGVGKESEEEQGTAVAEETESEHTDDETQIKLDVLKTEKQEEEHTVEISLAKNVSRQSEENDKDYLEKNQLSVLVDDTDSDYKDEYHDGDNHVNIGERQKTDASKCEQMLSHCIAILPDSTYGPETCLALPQHISCIESYISKCREMVDEDTLNAAKLDYEDIRVKCALQPKCPQLDKCRRISAARASNHLTVAQFCQEDNLLQCVDHAVATCNATLSPEEEKIKSNLYKVVDWLVDFCERLVVSDGSLASCDEMMVCDLHIEQMSTDNTTSWCKLISSLVECTNSAVKKCQLNELRNDIEELYSDARHIVCSE</sequence>
<evidence type="ECO:0000313" key="12">
    <source>
        <dbReference type="Proteomes" id="UP000678393"/>
    </source>
</evidence>
<dbReference type="Pfam" id="PF13927">
    <property type="entry name" value="Ig_3"/>
    <property type="match status" value="1"/>
</dbReference>
<dbReference type="PANTHER" id="PTHR10075:SF103">
    <property type="entry name" value="ROUNDABOUT HOMOLOG 4"/>
    <property type="match status" value="1"/>
</dbReference>
<keyword evidence="4" id="KW-0472">Membrane</keyword>
<dbReference type="GO" id="GO:0007411">
    <property type="term" value="P:axon guidance"/>
    <property type="evidence" value="ECO:0007669"/>
    <property type="project" value="TreeGrafter"/>
</dbReference>
<feature type="non-terminal residue" evidence="11">
    <location>
        <position position="519"/>
    </location>
</feature>
<dbReference type="SUPFAM" id="SSF48726">
    <property type="entry name" value="Immunoglobulin"/>
    <property type="match status" value="1"/>
</dbReference>
<dbReference type="InterPro" id="IPR003599">
    <property type="entry name" value="Ig_sub"/>
</dbReference>
<feature type="compositionally biased region" description="Acidic residues" evidence="9">
    <location>
        <begin position="212"/>
        <end position="230"/>
    </location>
</feature>
<reference evidence="11" key="1">
    <citation type="submission" date="2021-04" db="EMBL/GenBank/DDBJ databases">
        <authorList>
            <consortium name="Molecular Ecology Group"/>
        </authorList>
    </citation>
    <scope>NUCLEOTIDE SEQUENCE</scope>
</reference>
<keyword evidence="12" id="KW-1185">Reference proteome</keyword>
<name>A0A8S3ZJ29_9EUPU</name>
<evidence type="ECO:0000256" key="5">
    <source>
        <dbReference type="ARBA" id="ARBA00023157"/>
    </source>
</evidence>
<evidence type="ECO:0000256" key="7">
    <source>
        <dbReference type="ARBA" id="ARBA00023180"/>
    </source>
</evidence>
<keyword evidence="5" id="KW-1015">Disulfide bond</keyword>
<dbReference type="InterPro" id="IPR036179">
    <property type="entry name" value="Ig-like_dom_sf"/>
</dbReference>
<protein>
    <recommendedName>
        <fullName evidence="10">Ig-like domain-containing protein</fullName>
    </recommendedName>
</protein>
<dbReference type="GO" id="GO:0098632">
    <property type="term" value="F:cell-cell adhesion mediator activity"/>
    <property type="evidence" value="ECO:0007669"/>
    <property type="project" value="TreeGrafter"/>
</dbReference>
<organism evidence="11 12">
    <name type="scientific">Candidula unifasciata</name>
    <dbReference type="NCBI Taxonomy" id="100452"/>
    <lineage>
        <taxon>Eukaryota</taxon>
        <taxon>Metazoa</taxon>
        <taxon>Spiralia</taxon>
        <taxon>Lophotrochozoa</taxon>
        <taxon>Mollusca</taxon>
        <taxon>Gastropoda</taxon>
        <taxon>Heterobranchia</taxon>
        <taxon>Euthyneura</taxon>
        <taxon>Panpulmonata</taxon>
        <taxon>Eupulmonata</taxon>
        <taxon>Stylommatophora</taxon>
        <taxon>Helicina</taxon>
        <taxon>Helicoidea</taxon>
        <taxon>Geomitridae</taxon>
        <taxon>Candidula</taxon>
    </lineage>
</organism>
<evidence type="ECO:0000256" key="8">
    <source>
        <dbReference type="ARBA" id="ARBA00023319"/>
    </source>
</evidence>
<dbReference type="AlphaFoldDB" id="A0A8S3ZJ29"/>
<keyword evidence="6" id="KW-0675">Receptor</keyword>
<evidence type="ECO:0000256" key="2">
    <source>
        <dbReference type="ARBA" id="ARBA00009844"/>
    </source>
</evidence>
<keyword evidence="7" id="KW-0325">Glycoprotein</keyword>
<evidence type="ECO:0000256" key="9">
    <source>
        <dbReference type="SAM" id="MobiDB-lite"/>
    </source>
</evidence>
<comment type="caution">
    <text evidence="11">The sequence shown here is derived from an EMBL/GenBank/DDBJ whole genome shotgun (WGS) entry which is preliminary data.</text>
</comment>
<dbReference type="PANTHER" id="PTHR10075">
    <property type="entry name" value="BASIGIN RELATED"/>
    <property type="match status" value="1"/>
</dbReference>